<dbReference type="InterPro" id="IPR023393">
    <property type="entry name" value="START-like_dom_sf"/>
</dbReference>
<organism evidence="4 5">
    <name type="scientific">Candidatus Methylospira mobilis</name>
    <dbReference type="NCBI Taxonomy" id="1808979"/>
    <lineage>
        <taxon>Bacteria</taxon>
        <taxon>Pseudomonadati</taxon>
        <taxon>Pseudomonadota</taxon>
        <taxon>Gammaproteobacteria</taxon>
        <taxon>Methylococcales</taxon>
        <taxon>Methylococcaceae</taxon>
        <taxon>Candidatus Methylospira</taxon>
    </lineage>
</organism>
<dbReference type="CDD" id="cd07813">
    <property type="entry name" value="COQ10p_like"/>
    <property type="match status" value="1"/>
</dbReference>
<dbReference type="InParanoid" id="A0A5Q0BP79"/>
<dbReference type="FunCoup" id="A0A5Q0BP79">
    <property type="interactions" value="212"/>
</dbReference>
<evidence type="ECO:0000256" key="2">
    <source>
        <dbReference type="ARBA" id="ARBA00022649"/>
    </source>
</evidence>
<accession>A0A5Q0BP79</accession>
<sequence length="151" mass="17052">MTIIHKSALLKFPAHQMFALVDDIPAYPQFLPWCNSSRILSRTENIVEAELEIAQAGFNHRFSTRNTLIEQKEIRMALIAGPFNRLDGVWQFTPLRSDACKISLELEFEMSGALFSLTFGAIFNQIGNTMINAFSDRAKALYATANNEYAD</sequence>
<keyword evidence="5" id="KW-1185">Reference proteome</keyword>
<dbReference type="InterPro" id="IPR044996">
    <property type="entry name" value="COQ10-like"/>
</dbReference>
<dbReference type="Proteomes" id="UP000325755">
    <property type="component" value="Chromosome"/>
</dbReference>
<dbReference type="RefSeq" id="WP_153249875.1">
    <property type="nucleotide sequence ID" value="NZ_CP044205.1"/>
</dbReference>
<dbReference type="SUPFAM" id="SSF55961">
    <property type="entry name" value="Bet v1-like"/>
    <property type="match status" value="1"/>
</dbReference>
<dbReference type="EMBL" id="CP044205">
    <property type="protein sequence ID" value="QFY43898.1"/>
    <property type="molecule type" value="Genomic_DNA"/>
</dbReference>
<reference evidence="4 5" key="1">
    <citation type="submission" date="2019-09" db="EMBL/GenBank/DDBJ databases">
        <title>Ecophysiology of the spiral-shaped methanotroph Methylospira mobilis as revealed by the complete genome sequence.</title>
        <authorList>
            <person name="Oshkin I.Y."/>
            <person name="Dedysh S.N."/>
            <person name="Miroshnikov K."/>
            <person name="Danilova O.V."/>
            <person name="Hakobyan A."/>
            <person name="Liesack W."/>
        </authorList>
    </citation>
    <scope>NUCLEOTIDE SEQUENCE [LARGE SCALE GENOMIC DNA]</scope>
    <source>
        <strain evidence="4 5">Shm1</strain>
    </source>
</reference>
<proteinExistence type="inferred from homology"/>
<dbReference type="PANTHER" id="PTHR12901:SF10">
    <property type="entry name" value="COENZYME Q-BINDING PROTEIN COQ10, MITOCHONDRIAL"/>
    <property type="match status" value="1"/>
</dbReference>
<gene>
    <name evidence="4" type="ORF">F6R98_15720</name>
</gene>
<dbReference type="GO" id="GO:0045333">
    <property type="term" value="P:cellular respiration"/>
    <property type="evidence" value="ECO:0007669"/>
    <property type="project" value="InterPro"/>
</dbReference>
<dbReference type="PANTHER" id="PTHR12901">
    <property type="entry name" value="SPERM PROTEIN HOMOLOG"/>
    <property type="match status" value="1"/>
</dbReference>
<dbReference type="InterPro" id="IPR005031">
    <property type="entry name" value="COQ10_START"/>
</dbReference>
<evidence type="ECO:0000313" key="4">
    <source>
        <dbReference type="EMBL" id="QFY43898.1"/>
    </source>
</evidence>
<protein>
    <submittedName>
        <fullName evidence="4">Type II toxin-antitoxin system RatA family toxin</fullName>
    </submittedName>
</protein>
<evidence type="ECO:0000259" key="3">
    <source>
        <dbReference type="Pfam" id="PF03364"/>
    </source>
</evidence>
<feature type="domain" description="Coenzyme Q-binding protein COQ10 START" evidence="3">
    <location>
        <begin position="11"/>
        <end position="134"/>
    </location>
</feature>
<name>A0A5Q0BP79_9GAMM</name>
<dbReference type="OrthoDB" id="9804759at2"/>
<evidence type="ECO:0000256" key="1">
    <source>
        <dbReference type="ARBA" id="ARBA00008918"/>
    </source>
</evidence>
<dbReference type="KEGG" id="mmob:F6R98_15720"/>
<dbReference type="GO" id="GO:0048039">
    <property type="term" value="F:ubiquinone binding"/>
    <property type="evidence" value="ECO:0007669"/>
    <property type="project" value="InterPro"/>
</dbReference>
<keyword evidence="2" id="KW-1277">Toxin-antitoxin system</keyword>
<dbReference type="AlphaFoldDB" id="A0A5Q0BP79"/>
<dbReference type="Pfam" id="PF03364">
    <property type="entry name" value="Polyketide_cyc"/>
    <property type="match status" value="1"/>
</dbReference>
<comment type="similarity">
    <text evidence="1">Belongs to the ribosome association toxin RatA family.</text>
</comment>
<evidence type="ECO:0000313" key="5">
    <source>
        <dbReference type="Proteomes" id="UP000325755"/>
    </source>
</evidence>
<dbReference type="Gene3D" id="3.30.530.20">
    <property type="match status" value="1"/>
</dbReference>